<keyword evidence="2" id="KW-0560">Oxidoreductase</keyword>
<dbReference type="Proteomes" id="UP000681425">
    <property type="component" value="Chromosome"/>
</dbReference>
<dbReference type="EMBL" id="CP073910">
    <property type="protein sequence ID" value="QUT06715.1"/>
    <property type="molecule type" value="Genomic_DNA"/>
</dbReference>
<evidence type="ECO:0000256" key="1">
    <source>
        <dbReference type="ARBA" id="ARBA00006484"/>
    </source>
</evidence>
<evidence type="ECO:0000256" key="3">
    <source>
        <dbReference type="RuleBase" id="RU000363"/>
    </source>
</evidence>
<dbReference type="InterPro" id="IPR036291">
    <property type="entry name" value="NAD(P)-bd_dom_sf"/>
</dbReference>
<dbReference type="GO" id="GO:0016491">
    <property type="term" value="F:oxidoreductase activity"/>
    <property type="evidence" value="ECO:0007669"/>
    <property type="project" value="UniProtKB-KW"/>
</dbReference>
<dbReference type="Gene3D" id="3.40.50.720">
    <property type="entry name" value="NAD(P)-binding Rossmann-like Domain"/>
    <property type="match status" value="1"/>
</dbReference>
<name>A0A975Q278_9SPHN</name>
<dbReference type="AlphaFoldDB" id="A0A975Q278"/>
<dbReference type="InterPro" id="IPR020904">
    <property type="entry name" value="Sc_DH/Rdtase_CS"/>
</dbReference>
<evidence type="ECO:0000313" key="5">
    <source>
        <dbReference type="Proteomes" id="UP000681425"/>
    </source>
</evidence>
<dbReference type="PROSITE" id="PS00061">
    <property type="entry name" value="ADH_SHORT"/>
    <property type="match status" value="1"/>
</dbReference>
<keyword evidence="5" id="KW-1185">Reference proteome</keyword>
<evidence type="ECO:0000313" key="4">
    <source>
        <dbReference type="EMBL" id="QUT06715.1"/>
    </source>
</evidence>
<dbReference type="SUPFAM" id="SSF51735">
    <property type="entry name" value="NAD(P)-binding Rossmann-fold domains"/>
    <property type="match status" value="1"/>
</dbReference>
<gene>
    <name evidence="4" type="ORF">KFK14_04535</name>
</gene>
<dbReference type="PANTHER" id="PTHR44196">
    <property type="entry name" value="DEHYDROGENASE/REDUCTASE SDR FAMILY MEMBER 7B"/>
    <property type="match status" value="1"/>
</dbReference>
<evidence type="ECO:0000256" key="2">
    <source>
        <dbReference type="ARBA" id="ARBA00023002"/>
    </source>
</evidence>
<comment type="similarity">
    <text evidence="1 3">Belongs to the short-chain dehydrogenases/reductases (SDR) family.</text>
</comment>
<dbReference type="PANTHER" id="PTHR44196:SF1">
    <property type="entry name" value="DEHYDROGENASE_REDUCTASE SDR FAMILY MEMBER 7B"/>
    <property type="match status" value="1"/>
</dbReference>
<dbReference type="PRINTS" id="PR00080">
    <property type="entry name" value="SDRFAMILY"/>
</dbReference>
<dbReference type="KEGG" id="spph:KFK14_04535"/>
<proteinExistence type="inferred from homology"/>
<organism evidence="4 5">
    <name type="scientific">Sphingobium phenoxybenzoativorans</name>
    <dbReference type="NCBI Taxonomy" id="1592790"/>
    <lineage>
        <taxon>Bacteria</taxon>
        <taxon>Pseudomonadati</taxon>
        <taxon>Pseudomonadota</taxon>
        <taxon>Alphaproteobacteria</taxon>
        <taxon>Sphingomonadales</taxon>
        <taxon>Sphingomonadaceae</taxon>
        <taxon>Sphingobium</taxon>
    </lineage>
</organism>
<dbReference type="RefSeq" id="WP_212610024.1">
    <property type="nucleotide sequence ID" value="NZ_CP073910.1"/>
</dbReference>
<sequence length="249" mass="26739">MESLNGRIAVVTGASKGLGRSIAVKLAQAGAKVALVARSREALEALAAEIGNGARAFPCDLRSPDSIRAVFAEIAAHYGRIDTLVNNAVMCLLNPIDDVSDEDVRCEVETNFMAPIFCIRAVVPFMRAQGGGEIMNITSDSVGTPFPMLTIYAATKGALETLSLGLRTELKPDNIRVITFRSGYMEETSSQALWSEERRAQFYKVLQTTGLGHYAGEGVPSDMQADAVVAVLALPHRANVEHITVRSTQ</sequence>
<dbReference type="PRINTS" id="PR00081">
    <property type="entry name" value="GDHRDH"/>
</dbReference>
<dbReference type="Pfam" id="PF00106">
    <property type="entry name" value="adh_short"/>
    <property type="match status" value="1"/>
</dbReference>
<accession>A0A975Q278</accession>
<dbReference type="InterPro" id="IPR002347">
    <property type="entry name" value="SDR_fam"/>
</dbReference>
<protein>
    <submittedName>
        <fullName evidence="4">SDR family NAD(P)-dependent oxidoreductase</fullName>
    </submittedName>
</protein>
<dbReference type="GO" id="GO:0016020">
    <property type="term" value="C:membrane"/>
    <property type="evidence" value="ECO:0007669"/>
    <property type="project" value="TreeGrafter"/>
</dbReference>
<reference evidence="4" key="1">
    <citation type="submission" date="2021-04" db="EMBL/GenBank/DDBJ databases">
        <title>Isolation of p-tert-butylphenol degrading bacteria Sphingobium phenoxybenzoativorans Tas13 from active sludge.</title>
        <authorList>
            <person name="Li Y."/>
        </authorList>
    </citation>
    <scope>NUCLEOTIDE SEQUENCE</scope>
    <source>
        <strain evidence="4">Tas13</strain>
    </source>
</reference>